<dbReference type="InterPro" id="IPR036038">
    <property type="entry name" value="Aminotransferase-like"/>
</dbReference>
<comment type="catalytic activity">
    <reaction evidence="14 17">
        <text>L-leucine + 2-oxoglutarate = 4-methyl-2-oxopentanoate + L-glutamate</text>
        <dbReference type="Rhea" id="RHEA:18321"/>
        <dbReference type="ChEBI" id="CHEBI:16810"/>
        <dbReference type="ChEBI" id="CHEBI:17865"/>
        <dbReference type="ChEBI" id="CHEBI:29985"/>
        <dbReference type="ChEBI" id="CHEBI:57427"/>
        <dbReference type="EC" id="2.6.1.42"/>
    </reaction>
</comment>
<evidence type="ECO:0000256" key="15">
    <source>
        <dbReference type="RuleBase" id="RU004106"/>
    </source>
</evidence>
<evidence type="ECO:0000256" key="1">
    <source>
        <dbReference type="ARBA" id="ARBA00001933"/>
    </source>
</evidence>
<comment type="cofactor">
    <cofactor evidence="1 16">
        <name>pyridoxal 5'-phosphate</name>
        <dbReference type="ChEBI" id="CHEBI:597326"/>
    </cofactor>
</comment>
<dbReference type="NCBIfam" id="NF006185">
    <property type="entry name" value="PRK08320.1"/>
    <property type="match status" value="1"/>
</dbReference>
<dbReference type="GO" id="GO:0005829">
    <property type="term" value="C:cytosol"/>
    <property type="evidence" value="ECO:0007669"/>
    <property type="project" value="TreeGrafter"/>
</dbReference>
<dbReference type="RefSeq" id="WP_148593786.1">
    <property type="nucleotide sequence ID" value="NZ_CP042997.1"/>
</dbReference>
<dbReference type="UniPathway" id="UPA00049">
    <property type="reaction ID" value="UER00062"/>
</dbReference>
<comment type="similarity">
    <text evidence="6 15">Belongs to the class-IV pyridoxal-phosphate-dependent aminotransferase family.</text>
</comment>
<gene>
    <name evidence="18" type="primary">ilvE_2</name>
    <name evidence="17" type="synonym">ilvE</name>
    <name evidence="18" type="ORF">OJF2_23090</name>
</gene>
<keyword evidence="7 17" id="KW-0032">Aminotransferase</keyword>
<dbReference type="InterPro" id="IPR043131">
    <property type="entry name" value="BCAT-like_N"/>
</dbReference>
<evidence type="ECO:0000256" key="5">
    <source>
        <dbReference type="ARBA" id="ARBA00005072"/>
    </source>
</evidence>
<evidence type="ECO:0000256" key="8">
    <source>
        <dbReference type="ARBA" id="ARBA00022605"/>
    </source>
</evidence>
<evidence type="ECO:0000256" key="4">
    <source>
        <dbReference type="ARBA" id="ARBA00004931"/>
    </source>
</evidence>
<evidence type="ECO:0000256" key="11">
    <source>
        <dbReference type="ARBA" id="ARBA00023304"/>
    </source>
</evidence>
<dbReference type="CDD" id="cd01558">
    <property type="entry name" value="D-AAT_like"/>
    <property type="match status" value="1"/>
</dbReference>
<evidence type="ECO:0000256" key="17">
    <source>
        <dbReference type="RuleBase" id="RU364094"/>
    </source>
</evidence>
<evidence type="ECO:0000256" key="12">
    <source>
        <dbReference type="ARBA" id="ARBA00048212"/>
    </source>
</evidence>
<comment type="catalytic activity">
    <reaction evidence="12 17">
        <text>L-valine + 2-oxoglutarate = 3-methyl-2-oxobutanoate + L-glutamate</text>
        <dbReference type="Rhea" id="RHEA:24813"/>
        <dbReference type="ChEBI" id="CHEBI:11851"/>
        <dbReference type="ChEBI" id="CHEBI:16810"/>
        <dbReference type="ChEBI" id="CHEBI:29985"/>
        <dbReference type="ChEBI" id="CHEBI:57762"/>
        <dbReference type="EC" id="2.6.1.42"/>
    </reaction>
</comment>
<dbReference type="EMBL" id="CP042997">
    <property type="protein sequence ID" value="QEH33780.1"/>
    <property type="molecule type" value="Genomic_DNA"/>
</dbReference>
<evidence type="ECO:0000313" key="19">
    <source>
        <dbReference type="Proteomes" id="UP000324233"/>
    </source>
</evidence>
<comment type="pathway">
    <text evidence="4 17">Amino-acid biosynthesis; L-valine biosynthesis; L-valine from pyruvate: step 4/4.</text>
</comment>
<keyword evidence="8 17" id="KW-0028">Amino-acid biosynthesis</keyword>
<dbReference type="Gene3D" id="3.20.10.10">
    <property type="entry name" value="D-amino Acid Aminotransferase, subunit A, domain 2"/>
    <property type="match status" value="1"/>
</dbReference>
<dbReference type="GO" id="GO:0009098">
    <property type="term" value="P:L-leucine biosynthetic process"/>
    <property type="evidence" value="ECO:0007669"/>
    <property type="project" value="UniProtKB-UniPathway"/>
</dbReference>
<evidence type="ECO:0000256" key="6">
    <source>
        <dbReference type="ARBA" id="ARBA00009320"/>
    </source>
</evidence>
<dbReference type="GO" id="GO:0009097">
    <property type="term" value="P:isoleucine biosynthetic process"/>
    <property type="evidence" value="ECO:0007669"/>
    <property type="project" value="UniProtKB-UniPathway"/>
</dbReference>
<dbReference type="Proteomes" id="UP000324233">
    <property type="component" value="Chromosome"/>
</dbReference>
<evidence type="ECO:0000256" key="3">
    <source>
        <dbReference type="ARBA" id="ARBA00004824"/>
    </source>
</evidence>
<dbReference type="AlphaFoldDB" id="A0A5B9W1D1"/>
<dbReference type="GO" id="GO:0052655">
    <property type="term" value="F:L-valine-2-oxoglutarate transaminase activity"/>
    <property type="evidence" value="ECO:0007669"/>
    <property type="project" value="RHEA"/>
</dbReference>
<dbReference type="GO" id="GO:0052654">
    <property type="term" value="F:L-leucine-2-oxoglutarate transaminase activity"/>
    <property type="evidence" value="ECO:0007669"/>
    <property type="project" value="RHEA"/>
</dbReference>
<dbReference type="EC" id="2.6.1.42" evidence="17"/>
<evidence type="ECO:0000256" key="16">
    <source>
        <dbReference type="RuleBase" id="RU004516"/>
    </source>
</evidence>
<evidence type="ECO:0000313" key="18">
    <source>
        <dbReference type="EMBL" id="QEH33780.1"/>
    </source>
</evidence>
<dbReference type="InterPro" id="IPR001544">
    <property type="entry name" value="Aminotrans_IV"/>
</dbReference>
<dbReference type="GO" id="GO:0052656">
    <property type="term" value="F:L-isoleucine-2-oxoglutarate transaminase activity"/>
    <property type="evidence" value="ECO:0007669"/>
    <property type="project" value="RHEA"/>
</dbReference>
<dbReference type="Gene3D" id="3.30.470.10">
    <property type="match status" value="1"/>
</dbReference>
<evidence type="ECO:0000256" key="13">
    <source>
        <dbReference type="ARBA" id="ARBA00048798"/>
    </source>
</evidence>
<proteinExistence type="inferred from homology"/>
<dbReference type="NCBIfam" id="NF005146">
    <property type="entry name" value="PRK06606.1"/>
    <property type="match status" value="1"/>
</dbReference>
<evidence type="ECO:0000256" key="10">
    <source>
        <dbReference type="ARBA" id="ARBA00022898"/>
    </source>
</evidence>
<comment type="catalytic activity">
    <reaction evidence="13 17">
        <text>L-isoleucine + 2-oxoglutarate = (S)-3-methyl-2-oxopentanoate + L-glutamate</text>
        <dbReference type="Rhea" id="RHEA:24801"/>
        <dbReference type="ChEBI" id="CHEBI:16810"/>
        <dbReference type="ChEBI" id="CHEBI:29985"/>
        <dbReference type="ChEBI" id="CHEBI:35146"/>
        <dbReference type="ChEBI" id="CHEBI:58045"/>
        <dbReference type="EC" id="2.6.1.42"/>
    </reaction>
</comment>
<dbReference type="GO" id="GO:0009099">
    <property type="term" value="P:L-valine biosynthetic process"/>
    <property type="evidence" value="ECO:0007669"/>
    <property type="project" value="UniProtKB-UniPathway"/>
</dbReference>
<evidence type="ECO:0000256" key="14">
    <source>
        <dbReference type="ARBA" id="ARBA00049229"/>
    </source>
</evidence>
<comment type="pathway">
    <text evidence="5 17">Amino-acid biosynthesis; L-leucine biosynthesis; L-leucine from 3-methyl-2-oxobutanoate: step 4/4.</text>
</comment>
<dbReference type="PROSITE" id="PS00770">
    <property type="entry name" value="AA_TRANSFER_CLASS_4"/>
    <property type="match status" value="1"/>
</dbReference>
<evidence type="ECO:0000256" key="7">
    <source>
        <dbReference type="ARBA" id="ARBA00022576"/>
    </source>
</evidence>
<dbReference type="PANTHER" id="PTHR42743">
    <property type="entry name" value="AMINO-ACID AMINOTRANSFERASE"/>
    <property type="match status" value="1"/>
</dbReference>
<dbReference type="FunFam" id="3.30.470.10:FF:000006">
    <property type="entry name" value="Branched-chain-amino-acid aminotransferase"/>
    <property type="match status" value="1"/>
</dbReference>
<dbReference type="OrthoDB" id="9805628at2"/>
<dbReference type="UniPathway" id="UPA00047">
    <property type="reaction ID" value="UER00058"/>
</dbReference>
<comment type="function">
    <text evidence="2 17">Acts on leucine, isoleucine and valine.</text>
</comment>
<dbReference type="NCBIfam" id="TIGR01122">
    <property type="entry name" value="ilvE_I"/>
    <property type="match status" value="1"/>
</dbReference>
<dbReference type="SUPFAM" id="SSF56752">
    <property type="entry name" value="D-aminoacid aminotransferase-like PLP-dependent enzymes"/>
    <property type="match status" value="1"/>
</dbReference>
<dbReference type="InterPro" id="IPR005785">
    <property type="entry name" value="B_amino_transI"/>
</dbReference>
<reference evidence="18 19" key="1">
    <citation type="submission" date="2019-08" db="EMBL/GenBank/DDBJ databases">
        <title>Deep-cultivation of Planctomycetes and their phenomic and genomic characterization uncovers novel biology.</title>
        <authorList>
            <person name="Wiegand S."/>
            <person name="Jogler M."/>
            <person name="Boedeker C."/>
            <person name="Pinto D."/>
            <person name="Vollmers J."/>
            <person name="Rivas-Marin E."/>
            <person name="Kohn T."/>
            <person name="Peeters S.H."/>
            <person name="Heuer A."/>
            <person name="Rast P."/>
            <person name="Oberbeckmann S."/>
            <person name="Bunk B."/>
            <person name="Jeske O."/>
            <person name="Meyerdierks A."/>
            <person name="Storesund J.E."/>
            <person name="Kallscheuer N."/>
            <person name="Luecker S."/>
            <person name="Lage O.M."/>
            <person name="Pohl T."/>
            <person name="Merkel B.J."/>
            <person name="Hornburger P."/>
            <person name="Mueller R.-W."/>
            <person name="Bruemmer F."/>
            <person name="Labrenz M."/>
            <person name="Spormann A.M."/>
            <person name="Op den Camp H."/>
            <person name="Overmann J."/>
            <person name="Amann R."/>
            <person name="Jetten M.S.M."/>
            <person name="Mascher T."/>
            <person name="Medema M.H."/>
            <person name="Devos D.P."/>
            <person name="Kaster A.-K."/>
            <person name="Ovreas L."/>
            <person name="Rohde M."/>
            <person name="Galperin M.Y."/>
            <person name="Jogler C."/>
        </authorList>
    </citation>
    <scope>NUCLEOTIDE SEQUENCE [LARGE SCALE GENOMIC DNA]</scope>
    <source>
        <strain evidence="18 19">OJF2</strain>
    </source>
</reference>
<dbReference type="InterPro" id="IPR018300">
    <property type="entry name" value="Aminotrans_IV_CS"/>
</dbReference>
<dbReference type="KEGG" id="agv:OJF2_23090"/>
<dbReference type="Pfam" id="PF01063">
    <property type="entry name" value="Aminotran_4"/>
    <property type="match status" value="1"/>
</dbReference>
<sequence length="287" mass="31503">MSPKVYIGGKLYDKADAKISVFDHGLLYGDGVFEGIRSYSGKVFRLAQHVDRLFDSARAIHLEIPLSREQMARAIEDTLAANKLTDAYIRVVVTRGAGSLGLDPRRTTDPQVIIITDQISLYPEELYEHGLKIITAGTTRNHPNALNPRIKSLNYLNNILAKIEGTNAGCLEALMLNHKGEVAECTGDNIFLVSRGVVHTPSKDSGILEGITRDAVIELARAANYAVVERTMDRYDVYTADECFLTGTAAELIPVVECDGRTIGSGRPGPVTKDLHKRFHGLVRGDR</sequence>
<comment type="pathway">
    <text evidence="3 17">Amino-acid biosynthesis; L-isoleucine biosynthesis; L-isoleucine from 2-oxobutanoate: step 4/4.</text>
</comment>
<dbReference type="InterPro" id="IPR043132">
    <property type="entry name" value="BCAT-like_C"/>
</dbReference>
<keyword evidence="9 17" id="KW-0808">Transferase</keyword>
<protein>
    <recommendedName>
        <fullName evidence="17">Branched-chain-amino-acid aminotransferase</fullName>
        <shortName evidence="17">BCAT</shortName>
        <ecNumber evidence="17">2.6.1.42</ecNumber>
    </recommendedName>
</protein>
<dbReference type="InterPro" id="IPR050571">
    <property type="entry name" value="Class-IV_PLP-Dep_Aminotrnsfr"/>
</dbReference>
<dbReference type="UniPathway" id="UPA00048">
    <property type="reaction ID" value="UER00073"/>
</dbReference>
<organism evidence="18 19">
    <name type="scientific">Aquisphaera giovannonii</name>
    <dbReference type="NCBI Taxonomy" id="406548"/>
    <lineage>
        <taxon>Bacteria</taxon>
        <taxon>Pseudomonadati</taxon>
        <taxon>Planctomycetota</taxon>
        <taxon>Planctomycetia</taxon>
        <taxon>Isosphaerales</taxon>
        <taxon>Isosphaeraceae</taxon>
        <taxon>Aquisphaera</taxon>
    </lineage>
</organism>
<dbReference type="FunFam" id="3.20.10.10:FF:000002">
    <property type="entry name" value="D-alanine aminotransferase"/>
    <property type="match status" value="1"/>
</dbReference>
<evidence type="ECO:0000256" key="2">
    <source>
        <dbReference type="ARBA" id="ARBA00003109"/>
    </source>
</evidence>
<keyword evidence="19" id="KW-1185">Reference proteome</keyword>
<dbReference type="PANTHER" id="PTHR42743:SF11">
    <property type="entry name" value="AMINODEOXYCHORISMATE LYASE"/>
    <property type="match status" value="1"/>
</dbReference>
<keyword evidence="10 16" id="KW-0663">Pyridoxal phosphate</keyword>
<accession>A0A5B9W1D1</accession>
<keyword evidence="11 17" id="KW-0100">Branched-chain amino acid biosynthesis</keyword>
<evidence type="ECO:0000256" key="9">
    <source>
        <dbReference type="ARBA" id="ARBA00022679"/>
    </source>
</evidence>
<name>A0A5B9W1D1_9BACT</name>